<reference evidence="1 2" key="1">
    <citation type="journal article" date="2019" name="Commun. Biol.">
        <title>The bagworm genome reveals a unique fibroin gene that provides high tensile strength.</title>
        <authorList>
            <person name="Kono N."/>
            <person name="Nakamura H."/>
            <person name="Ohtoshi R."/>
            <person name="Tomita M."/>
            <person name="Numata K."/>
            <person name="Arakawa K."/>
        </authorList>
    </citation>
    <scope>NUCLEOTIDE SEQUENCE [LARGE SCALE GENOMIC DNA]</scope>
</reference>
<protein>
    <submittedName>
        <fullName evidence="1">Uncharacterized protein</fullName>
    </submittedName>
</protein>
<evidence type="ECO:0000313" key="1">
    <source>
        <dbReference type="EMBL" id="GBP64428.1"/>
    </source>
</evidence>
<organism evidence="1 2">
    <name type="scientific">Eumeta variegata</name>
    <name type="common">Bagworm moth</name>
    <name type="synonym">Eumeta japonica</name>
    <dbReference type="NCBI Taxonomy" id="151549"/>
    <lineage>
        <taxon>Eukaryota</taxon>
        <taxon>Metazoa</taxon>
        <taxon>Ecdysozoa</taxon>
        <taxon>Arthropoda</taxon>
        <taxon>Hexapoda</taxon>
        <taxon>Insecta</taxon>
        <taxon>Pterygota</taxon>
        <taxon>Neoptera</taxon>
        <taxon>Endopterygota</taxon>
        <taxon>Lepidoptera</taxon>
        <taxon>Glossata</taxon>
        <taxon>Ditrysia</taxon>
        <taxon>Tineoidea</taxon>
        <taxon>Psychidae</taxon>
        <taxon>Oiketicinae</taxon>
        <taxon>Eumeta</taxon>
    </lineage>
</organism>
<dbReference type="EMBL" id="BGZK01000897">
    <property type="protein sequence ID" value="GBP64428.1"/>
    <property type="molecule type" value="Genomic_DNA"/>
</dbReference>
<keyword evidence="2" id="KW-1185">Reference proteome</keyword>
<dbReference type="Proteomes" id="UP000299102">
    <property type="component" value="Unassembled WGS sequence"/>
</dbReference>
<dbReference type="OrthoDB" id="7487383at2759"/>
<evidence type="ECO:0000313" key="2">
    <source>
        <dbReference type="Proteomes" id="UP000299102"/>
    </source>
</evidence>
<dbReference type="AlphaFoldDB" id="A0A4C1XLU2"/>
<accession>A0A4C1XLU2</accession>
<proteinExistence type="predicted"/>
<sequence length="152" mass="17227">MKGVALTLSCIETLQCLDSDHRPVLMKLGSLTGDCHPLNKTRSNWQKVSTILDEINTPLLNNIPNDIVSTDDIDYTIGALTNHIRTVVDNSSRVVPANSDRKELPRDFRELIRAKNAALRRAGKYFTCENRSHSRALQRKIKARMEEVKNEN</sequence>
<gene>
    <name evidence="1" type="ORF">EVAR_19880_1</name>
</gene>
<comment type="caution">
    <text evidence="1">The sequence shown here is derived from an EMBL/GenBank/DDBJ whole genome shotgun (WGS) entry which is preliminary data.</text>
</comment>
<name>A0A4C1XLU2_EUMVA</name>